<reference evidence="3 4" key="1">
    <citation type="submission" date="2017-10" db="EMBL/GenBank/DDBJ databases">
        <title>Novel microbial diversity and functional potential in the marine mammal oral microbiome.</title>
        <authorList>
            <person name="Dudek N.K."/>
            <person name="Sun C.L."/>
            <person name="Burstein D."/>
            <person name="Kantor R.S."/>
            <person name="Aliaga Goltsman D.S."/>
            <person name="Bik E.M."/>
            <person name="Thomas B.C."/>
            <person name="Banfield J.F."/>
            <person name="Relman D.A."/>
        </authorList>
    </citation>
    <scope>NUCLEOTIDE SEQUENCE [LARGE SCALE GENOMIC DNA]</scope>
    <source>
        <strain evidence="3">DOLZORAL124_49_17</strain>
    </source>
</reference>
<dbReference type="CDD" id="cd03808">
    <property type="entry name" value="GT4_CapM-like"/>
    <property type="match status" value="1"/>
</dbReference>
<dbReference type="AlphaFoldDB" id="A0A2G6E7Q8"/>
<gene>
    <name evidence="3" type="ORF">CSB45_05400</name>
</gene>
<dbReference type="SUPFAM" id="SSF53756">
    <property type="entry name" value="UDP-Glycosyltransferase/glycogen phosphorylase"/>
    <property type="match status" value="1"/>
</dbReference>
<dbReference type="Pfam" id="PF13439">
    <property type="entry name" value="Glyco_transf_4"/>
    <property type="match status" value="1"/>
</dbReference>
<evidence type="ECO:0008006" key="5">
    <source>
        <dbReference type="Google" id="ProtNLM"/>
    </source>
</evidence>
<comment type="caution">
    <text evidence="3">The sequence shown here is derived from an EMBL/GenBank/DDBJ whole genome shotgun (WGS) entry which is preliminary data.</text>
</comment>
<dbReference type="EMBL" id="PDPS01000024">
    <property type="protein sequence ID" value="PID58123.1"/>
    <property type="molecule type" value="Genomic_DNA"/>
</dbReference>
<dbReference type="Gene3D" id="3.40.50.2000">
    <property type="entry name" value="Glycogen Phosphorylase B"/>
    <property type="match status" value="2"/>
</dbReference>
<proteinExistence type="predicted"/>
<sequence>MIKVLHILTRLIRGGADESTLATVAGLQDYDFKATLLVGNDSDAGYVAEALKVADLRCEPFLRRDIKPFYDMAALCRLYKILKQEQYTIVHTNTAKAGILGRFAAKMAGIPIVVHTVHGVTFHDFRHSSLRKLFIAFEQMAARLTDQFIAVGKDVQEYYLAHEIGCAEQYQVIHTGMDLERFFEAGKLSHAHKCAKRRELGLSLDDRLVGIVSRLDPGKGQQFLLQAAPQILSRFPQARFLLVGDGKDRAVLEQMIRDRHLHDYVVCTGFRADVEEMIALFDVAVFTSLWEGLPRVLVQYAAVGKPIVAFDIKGVSELVRDGFNGFTVPVKDSDSLAAQILCLLEHPAKAIQMGQNGHALIDNSWNTESMVRQIAQTYQTLLTKKAL</sequence>
<dbReference type="Proteomes" id="UP000229740">
    <property type="component" value="Unassembled WGS sequence"/>
</dbReference>
<evidence type="ECO:0000259" key="1">
    <source>
        <dbReference type="Pfam" id="PF00534"/>
    </source>
</evidence>
<accession>A0A2G6E7Q8</accession>
<evidence type="ECO:0000313" key="3">
    <source>
        <dbReference type="EMBL" id="PID58123.1"/>
    </source>
</evidence>
<name>A0A2G6E7Q8_9BACT</name>
<evidence type="ECO:0000313" key="4">
    <source>
        <dbReference type="Proteomes" id="UP000229740"/>
    </source>
</evidence>
<evidence type="ECO:0000259" key="2">
    <source>
        <dbReference type="Pfam" id="PF13439"/>
    </source>
</evidence>
<dbReference type="Pfam" id="PF00534">
    <property type="entry name" value="Glycos_transf_1"/>
    <property type="match status" value="1"/>
</dbReference>
<dbReference type="PANTHER" id="PTHR12526">
    <property type="entry name" value="GLYCOSYLTRANSFERASE"/>
    <property type="match status" value="1"/>
</dbReference>
<dbReference type="InterPro" id="IPR001296">
    <property type="entry name" value="Glyco_trans_1"/>
</dbReference>
<dbReference type="InterPro" id="IPR028098">
    <property type="entry name" value="Glyco_trans_4-like_N"/>
</dbReference>
<organism evidence="3 4">
    <name type="scientific">candidate division KSB3 bacterium</name>
    <dbReference type="NCBI Taxonomy" id="2044937"/>
    <lineage>
        <taxon>Bacteria</taxon>
        <taxon>candidate division KSB3</taxon>
    </lineage>
</organism>
<protein>
    <recommendedName>
        <fullName evidence="5">Glycosyltransferase family 1 protein</fullName>
    </recommendedName>
</protein>
<feature type="domain" description="Glycosyl transferase family 1" evidence="1">
    <location>
        <begin position="196"/>
        <end position="357"/>
    </location>
</feature>
<feature type="domain" description="Glycosyltransferase subfamily 4-like N-terminal" evidence="2">
    <location>
        <begin position="14"/>
        <end position="181"/>
    </location>
</feature>
<dbReference type="PANTHER" id="PTHR12526:SF630">
    <property type="entry name" value="GLYCOSYLTRANSFERASE"/>
    <property type="match status" value="1"/>
</dbReference>